<dbReference type="KEGG" id="bany:112044963"/>
<evidence type="ECO:0000313" key="1">
    <source>
        <dbReference type="Proteomes" id="UP001652582"/>
    </source>
</evidence>
<name>A0A6J1N1L8_BICAN</name>
<dbReference type="GO" id="GO:0005634">
    <property type="term" value="C:nucleus"/>
    <property type="evidence" value="ECO:0007669"/>
    <property type="project" value="TreeGrafter"/>
</dbReference>
<proteinExistence type="predicted"/>
<dbReference type="Proteomes" id="UP001652582">
    <property type="component" value="Chromosome 15"/>
</dbReference>
<gene>
    <name evidence="2" type="primary">LOC112044963</name>
</gene>
<evidence type="ECO:0000313" key="2">
    <source>
        <dbReference type="RefSeq" id="XP_023936751.1"/>
    </source>
</evidence>
<sequence>MNPRFEDTLQCIFLSTTELSREEWEDLCISINGIIESISKEYIWHRDEFRVYLPIVPDVNNDITPCLMSTTCFGDNIEDEWFIVYLIFEITKKYNLLVQVQDNDGDFLLIEAADYLPAWANPETTENRVFIFNQHLHLIPNAIASTDAPLELKKAIKLVTQNPEVTKAPIEVEQAVIKRIGEYPQKIKEGCHSAILKLPVEVATVLTLKPFLISPIVNTYCNLDAIDAKLCKDVKFENCINTEVKFTKYLYAMIMQSKIPNYVKCNKSMNVKANQLGLKVTCAYKILTNRLTKDVYYTTEYKKFLNSLIKNGYFKNNLEGSLEYSQLLDKAKAYFLEMECSVSLNACNIINKIKSSDEFHNTAEFLKQRSQTECLQDDDDDWLNVNPDQLNDFLNSHYGKNVKLKNKDPITPHIMTSQLTDFLKETTCFEGIEHDRKEDTKIDFDSEEFVNCLEKMLNFVSNQNMNENYTNSDFSSDEDVDDSDECVKSNIGLKIKAQDLELASKLKLIEKDNVEESVLKNLSQSMKEEGTSGPASTILRQIGINKSDVLDSDDDE</sequence>
<accession>A0A6J1N1L8</accession>
<protein>
    <submittedName>
        <fullName evidence="2">Protein ecdysoneless</fullName>
    </submittedName>
</protein>
<dbReference type="Pfam" id="PF07093">
    <property type="entry name" value="SGT1"/>
    <property type="match status" value="1"/>
</dbReference>
<dbReference type="PANTHER" id="PTHR13060">
    <property type="entry name" value="SGT1 PROTEIN HSGT1 SUPPRESSOR OF GCR2"/>
    <property type="match status" value="1"/>
</dbReference>
<reference evidence="2" key="1">
    <citation type="submission" date="2025-08" db="UniProtKB">
        <authorList>
            <consortium name="RefSeq"/>
        </authorList>
    </citation>
    <scope>IDENTIFICATION</scope>
</reference>
<dbReference type="CTD" id="11319"/>
<dbReference type="PANTHER" id="PTHR13060:SF0">
    <property type="entry name" value="PROTEIN ECDYSONELESS HOMOLOG"/>
    <property type="match status" value="1"/>
</dbReference>
<dbReference type="GeneID" id="112044963"/>
<dbReference type="InterPro" id="IPR010770">
    <property type="entry name" value="Ecd"/>
</dbReference>
<keyword evidence="1" id="KW-1185">Reference proteome</keyword>
<organism evidence="1 2">
    <name type="scientific">Bicyclus anynana</name>
    <name type="common">Squinting bush brown butterfly</name>
    <dbReference type="NCBI Taxonomy" id="110368"/>
    <lineage>
        <taxon>Eukaryota</taxon>
        <taxon>Metazoa</taxon>
        <taxon>Ecdysozoa</taxon>
        <taxon>Arthropoda</taxon>
        <taxon>Hexapoda</taxon>
        <taxon>Insecta</taxon>
        <taxon>Pterygota</taxon>
        <taxon>Neoptera</taxon>
        <taxon>Endopterygota</taxon>
        <taxon>Lepidoptera</taxon>
        <taxon>Glossata</taxon>
        <taxon>Ditrysia</taxon>
        <taxon>Papilionoidea</taxon>
        <taxon>Nymphalidae</taxon>
        <taxon>Satyrinae</taxon>
        <taxon>Satyrini</taxon>
        <taxon>Mycalesina</taxon>
        <taxon>Bicyclus</taxon>
    </lineage>
</organism>
<dbReference type="AlphaFoldDB" id="A0A6J1N1L8"/>
<dbReference type="RefSeq" id="XP_023936751.1">
    <property type="nucleotide sequence ID" value="XM_024080983.2"/>
</dbReference>
<dbReference type="OrthoDB" id="440781at2759"/>